<dbReference type="EMBL" id="DXFT01000059">
    <property type="protein sequence ID" value="HIX03085.1"/>
    <property type="molecule type" value="Genomic_DNA"/>
</dbReference>
<sequence>MAIIKSPLGKFKGRIGNTVFYDRNGENLVRKKPAPRPLRTEAQKRHAAEFGTIADIRGVANELIQVGFPGGGGLPKGGNGFMKANATGVATAVRKEPGKPLSRRKRATDEFACTVDYTKLRVAGGPLAVPKAKASLNAETGEVVFECEGTRLESVDCFLDDRIIGVVMVCGGYWCLWEEIGTRGEGGRLETDFQLPSPGEKVAAYVFALSADGSSASDSVCVLPPTVWEKGE</sequence>
<evidence type="ECO:0000313" key="2">
    <source>
        <dbReference type="Proteomes" id="UP000824202"/>
    </source>
</evidence>
<organism evidence="1 2">
    <name type="scientific">Candidatus Odoribacter faecigallinarum</name>
    <dbReference type="NCBI Taxonomy" id="2838706"/>
    <lineage>
        <taxon>Bacteria</taxon>
        <taxon>Pseudomonadati</taxon>
        <taxon>Bacteroidota</taxon>
        <taxon>Bacteroidia</taxon>
        <taxon>Bacteroidales</taxon>
        <taxon>Odoribacteraceae</taxon>
        <taxon>Odoribacter</taxon>
    </lineage>
</organism>
<evidence type="ECO:0000313" key="1">
    <source>
        <dbReference type="EMBL" id="HIX03085.1"/>
    </source>
</evidence>
<dbReference type="Proteomes" id="UP000824202">
    <property type="component" value="Unassembled WGS sequence"/>
</dbReference>
<comment type="caution">
    <text evidence="1">The sequence shown here is derived from an EMBL/GenBank/DDBJ whole genome shotgun (WGS) entry which is preliminary data.</text>
</comment>
<gene>
    <name evidence="1" type="ORF">H9863_03070</name>
</gene>
<protein>
    <submittedName>
        <fullName evidence="1">Uncharacterized protein</fullName>
    </submittedName>
</protein>
<name>A0A9D2ABR4_9BACT</name>
<reference evidence="1" key="1">
    <citation type="journal article" date="2021" name="PeerJ">
        <title>Extensive microbial diversity within the chicken gut microbiome revealed by metagenomics and culture.</title>
        <authorList>
            <person name="Gilroy R."/>
            <person name="Ravi A."/>
            <person name="Getino M."/>
            <person name="Pursley I."/>
            <person name="Horton D.L."/>
            <person name="Alikhan N.F."/>
            <person name="Baker D."/>
            <person name="Gharbi K."/>
            <person name="Hall N."/>
            <person name="Watson M."/>
            <person name="Adriaenssens E.M."/>
            <person name="Foster-Nyarko E."/>
            <person name="Jarju S."/>
            <person name="Secka A."/>
            <person name="Antonio M."/>
            <person name="Oren A."/>
            <person name="Chaudhuri R.R."/>
            <person name="La Ragione R."/>
            <person name="Hildebrand F."/>
            <person name="Pallen M.J."/>
        </authorList>
    </citation>
    <scope>NUCLEOTIDE SEQUENCE</scope>
    <source>
        <strain evidence="1">23274</strain>
    </source>
</reference>
<accession>A0A9D2ABR4</accession>
<proteinExistence type="predicted"/>
<reference evidence="1" key="2">
    <citation type="submission" date="2021-04" db="EMBL/GenBank/DDBJ databases">
        <authorList>
            <person name="Gilroy R."/>
        </authorList>
    </citation>
    <scope>NUCLEOTIDE SEQUENCE</scope>
    <source>
        <strain evidence="1">23274</strain>
    </source>
</reference>
<dbReference type="AlphaFoldDB" id="A0A9D2ABR4"/>